<reference evidence="2" key="1">
    <citation type="submission" date="2011-05" db="EMBL/GenBank/DDBJ databases">
        <authorList>
            <person name="Richards S.R."/>
            <person name="Qu J."/>
            <person name="Jiang H."/>
            <person name="Jhangiani S.N."/>
            <person name="Agravi P."/>
            <person name="Goodspeed R."/>
            <person name="Gross S."/>
            <person name="Mandapat C."/>
            <person name="Jackson L."/>
            <person name="Mathew T."/>
            <person name="Pu L."/>
            <person name="Thornton R."/>
            <person name="Saada N."/>
            <person name="Wilczek-Boney K.B."/>
            <person name="Lee S."/>
            <person name="Kovar C."/>
            <person name="Wu Y."/>
            <person name="Scherer S.E."/>
            <person name="Worley K.C."/>
            <person name="Muzny D.M."/>
            <person name="Gibbs R."/>
        </authorList>
    </citation>
    <scope>NUCLEOTIDE SEQUENCE</scope>
    <source>
        <strain evidence="2">Brora</strain>
    </source>
</reference>
<dbReference type="EMBL" id="JH431971">
    <property type="status" value="NOT_ANNOTATED_CDS"/>
    <property type="molecule type" value="Genomic_DNA"/>
</dbReference>
<sequence length="67" mass="7899">MSNGSRIAKLEALEICQSVFNRKCAEWTPKFTSCWRTVNWQCPQFNFSIKILCSDYTKLYTTIRARN</sequence>
<dbReference type="AlphaFoldDB" id="T1J9D7"/>
<dbReference type="EnsemblMetazoa" id="SMAR010333-RA">
    <property type="protein sequence ID" value="SMAR010333-PA"/>
    <property type="gene ID" value="SMAR010333"/>
</dbReference>
<evidence type="ECO:0000313" key="1">
    <source>
        <dbReference type="EnsemblMetazoa" id="SMAR010333-PA"/>
    </source>
</evidence>
<name>T1J9D7_STRMM</name>
<dbReference type="HOGENOM" id="CLU_2815680_0_0_1"/>
<reference evidence="1" key="2">
    <citation type="submission" date="2015-02" db="UniProtKB">
        <authorList>
            <consortium name="EnsemblMetazoa"/>
        </authorList>
    </citation>
    <scope>IDENTIFICATION</scope>
</reference>
<accession>T1J9D7</accession>
<proteinExistence type="predicted"/>
<organism evidence="1 2">
    <name type="scientific">Strigamia maritima</name>
    <name type="common">European centipede</name>
    <name type="synonym">Geophilus maritimus</name>
    <dbReference type="NCBI Taxonomy" id="126957"/>
    <lineage>
        <taxon>Eukaryota</taxon>
        <taxon>Metazoa</taxon>
        <taxon>Ecdysozoa</taxon>
        <taxon>Arthropoda</taxon>
        <taxon>Myriapoda</taxon>
        <taxon>Chilopoda</taxon>
        <taxon>Pleurostigmophora</taxon>
        <taxon>Geophilomorpha</taxon>
        <taxon>Linotaeniidae</taxon>
        <taxon>Strigamia</taxon>
    </lineage>
</organism>
<evidence type="ECO:0000313" key="2">
    <source>
        <dbReference type="Proteomes" id="UP000014500"/>
    </source>
</evidence>
<protein>
    <submittedName>
        <fullName evidence="1">Uncharacterized protein</fullName>
    </submittedName>
</protein>
<keyword evidence="2" id="KW-1185">Reference proteome</keyword>
<dbReference type="Proteomes" id="UP000014500">
    <property type="component" value="Unassembled WGS sequence"/>
</dbReference>